<dbReference type="EMBL" id="FR872582">
    <property type="protein sequence ID" value="CCB88284.1"/>
    <property type="molecule type" value="Genomic_DNA"/>
</dbReference>
<evidence type="ECO:0000256" key="1">
    <source>
        <dbReference type="SAM" id="Coils"/>
    </source>
</evidence>
<dbReference type="KEGG" id="sng:SNE_A04070"/>
<gene>
    <name evidence="3" type="ordered locus">SNE_A04070</name>
</gene>
<keyword evidence="4" id="KW-1185">Reference proteome</keyword>
<protein>
    <submittedName>
        <fullName evidence="3">Uncharacterized protein</fullName>
    </submittedName>
</protein>
<evidence type="ECO:0000256" key="2">
    <source>
        <dbReference type="SAM" id="MobiDB-lite"/>
    </source>
</evidence>
<dbReference type="STRING" id="331113.SNE_A04070"/>
<organism evidence="3 4">
    <name type="scientific">Simkania negevensis (strain ATCC VR-1471 / DSM 27360 / Z)</name>
    <dbReference type="NCBI Taxonomy" id="331113"/>
    <lineage>
        <taxon>Bacteria</taxon>
        <taxon>Pseudomonadati</taxon>
        <taxon>Chlamydiota</taxon>
        <taxon>Chlamydiia</taxon>
        <taxon>Parachlamydiales</taxon>
        <taxon>Simkaniaceae</taxon>
        <taxon>Simkania</taxon>
    </lineage>
</organism>
<dbReference type="AlphaFoldDB" id="F8L6F3"/>
<evidence type="ECO:0000313" key="3">
    <source>
        <dbReference type="EMBL" id="CCB88284.1"/>
    </source>
</evidence>
<proteinExistence type="predicted"/>
<feature type="coiled-coil region" evidence="1">
    <location>
        <begin position="160"/>
        <end position="222"/>
    </location>
</feature>
<dbReference type="Proteomes" id="UP000000496">
    <property type="component" value="Chromosome gsn.131"/>
</dbReference>
<feature type="region of interest" description="Disordered" evidence="2">
    <location>
        <begin position="1"/>
        <end position="25"/>
    </location>
</feature>
<name>F8L6F3_SIMNZ</name>
<evidence type="ECO:0000313" key="4">
    <source>
        <dbReference type="Proteomes" id="UP000000496"/>
    </source>
</evidence>
<feature type="compositionally biased region" description="Polar residues" evidence="2">
    <location>
        <begin position="1"/>
        <end position="15"/>
    </location>
</feature>
<sequence length="273" mass="31153">MSHLSIPNSTRTSGVESKPLYNPSSEGKGTLGLRNIIELDNWQSYIFFGAMLILTLQASKRFFKGEFAGGLTHSGLLATTVMGKIYTDDSLAKFSLGRIAKSMETHVNHLEHEVDTFSRQLEENHQHIARLGFENETFFQNNVDHRAQVLEMRRVLGEYSDELQRVIREQTESLEKLKEEIEEGNEEKRELKEDIEEQKRLLTDLRRKAEETQQNLHLASERLLHLITFTSENAHDPQALRKYAESMRSPSGLGCGSPIFSSSTYNPLVDTKV</sequence>
<reference key="1">
    <citation type="journal article" date="2011" name="Mol. Biol. Evol.">
        <title>Unity in variety -- the pan-genome of the Chlamydiae.</title>
        <authorList>
            <person name="Collingro A."/>
            <person name="Tischler P."/>
            <person name="Weinmaier T."/>
            <person name="Penz T."/>
            <person name="Heinz E."/>
            <person name="Brunham R.C."/>
            <person name="Read T.D."/>
            <person name="Bavoil P.M."/>
            <person name="Sachse K."/>
            <person name="Kahane S."/>
            <person name="Friedman M.G."/>
            <person name="Rattei T."/>
            <person name="Myers G.S.A."/>
            <person name="Horn M."/>
        </authorList>
    </citation>
    <scope>NUCLEOTIDE SEQUENCE</scope>
    <source>
        <strain>Z</strain>
    </source>
</reference>
<keyword evidence="1" id="KW-0175">Coiled coil</keyword>
<dbReference type="HOGENOM" id="CLU_1019007_0_0_0"/>
<reference evidence="3 4" key="2">
    <citation type="journal article" date="2011" name="Mol. Biol. Evol.">
        <title>Unity in variety--the pan-genome of the Chlamydiae.</title>
        <authorList>
            <person name="Collingro A."/>
            <person name="Tischler P."/>
            <person name="Weinmaier T."/>
            <person name="Penz T."/>
            <person name="Heinz E."/>
            <person name="Brunham R.C."/>
            <person name="Read T.D."/>
            <person name="Bavoil P.M."/>
            <person name="Sachse K."/>
            <person name="Kahane S."/>
            <person name="Friedman M.G."/>
            <person name="Rattei T."/>
            <person name="Myers G.S."/>
            <person name="Horn M."/>
        </authorList>
    </citation>
    <scope>NUCLEOTIDE SEQUENCE [LARGE SCALE GENOMIC DNA]</scope>
    <source>
        <strain evidence="4">ATCC VR-1471 / Z</strain>
    </source>
</reference>
<dbReference type="RefSeq" id="WP_013942751.1">
    <property type="nucleotide sequence ID" value="NC_015713.1"/>
</dbReference>
<accession>F8L6F3</accession>